<dbReference type="GO" id="GO:0032357">
    <property type="term" value="F:oxidized purine DNA binding"/>
    <property type="evidence" value="ECO:0007669"/>
    <property type="project" value="TreeGrafter"/>
</dbReference>
<comment type="caution">
    <text evidence="16">The sequence shown here is derived from an EMBL/GenBank/DDBJ whole genome shotgun (WGS) entry which is preliminary data.</text>
</comment>
<keyword evidence="10 14" id="KW-0408">Iron</keyword>
<protein>
    <recommendedName>
        <fullName evidence="5 14">Adenine DNA glycosylase</fullName>
        <ecNumber evidence="4 14">3.2.2.31</ecNumber>
    </recommendedName>
</protein>
<dbReference type="CDD" id="cd00056">
    <property type="entry name" value="ENDO3c"/>
    <property type="match status" value="1"/>
</dbReference>
<dbReference type="GO" id="GO:0046872">
    <property type="term" value="F:metal ion binding"/>
    <property type="evidence" value="ECO:0007669"/>
    <property type="project" value="UniProtKB-UniRule"/>
</dbReference>
<dbReference type="RefSeq" id="WP_094856095.1">
    <property type="nucleotide sequence ID" value="NZ_NEVM01000005.1"/>
</dbReference>
<dbReference type="InterPro" id="IPR029119">
    <property type="entry name" value="MutY_C"/>
</dbReference>
<evidence type="ECO:0000256" key="4">
    <source>
        <dbReference type="ARBA" id="ARBA00012045"/>
    </source>
</evidence>
<evidence type="ECO:0000313" key="17">
    <source>
        <dbReference type="Proteomes" id="UP000216020"/>
    </source>
</evidence>
<dbReference type="EC" id="3.2.2.31" evidence="4 14"/>
<keyword evidence="6" id="KW-0004">4Fe-4S</keyword>
<evidence type="ECO:0000256" key="10">
    <source>
        <dbReference type="ARBA" id="ARBA00023004"/>
    </source>
</evidence>
<comment type="catalytic activity">
    <reaction evidence="1 14">
        <text>Hydrolyzes free adenine bases from 7,8-dihydro-8-oxoguanine:adenine mismatched double-stranded DNA, leaving an apurinic site.</text>
        <dbReference type="EC" id="3.2.2.31"/>
    </reaction>
</comment>
<reference evidence="17" key="1">
    <citation type="submission" date="2017-05" db="EMBL/GenBank/DDBJ databases">
        <title>Complete and WGS of Bordetella genogroups.</title>
        <authorList>
            <person name="Spilker T."/>
            <person name="Lipuma J."/>
        </authorList>
    </citation>
    <scope>NUCLEOTIDE SEQUENCE [LARGE SCALE GENOMIC DNA]</scope>
    <source>
        <strain evidence="17">AU16122</strain>
    </source>
</reference>
<dbReference type="CDD" id="cd03431">
    <property type="entry name" value="NUDIX_DNA_Glycosylase_C-MutY"/>
    <property type="match status" value="1"/>
</dbReference>
<evidence type="ECO:0000313" key="16">
    <source>
        <dbReference type="EMBL" id="OZI31689.1"/>
    </source>
</evidence>
<dbReference type="SUPFAM" id="SSF48150">
    <property type="entry name" value="DNA-glycosylase"/>
    <property type="match status" value="1"/>
</dbReference>
<dbReference type="AlphaFoldDB" id="A0A261S2W4"/>
<dbReference type="Proteomes" id="UP000216020">
    <property type="component" value="Unassembled WGS sequence"/>
</dbReference>
<evidence type="ECO:0000256" key="3">
    <source>
        <dbReference type="ARBA" id="ARBA00008343"/>
    </source>
</evidence>
<keyword evidence="11" id="KW-0411">Iron-sulfur</keyword>
<feature type="domain" description="HhH-GPD" evidence="15">
    <location>
        <begin position="36"/>
        <end position="189"/>
    </location>
</feature>
<dbReference type="PROSITE" id="PS01155">
    <property type="entry name" value="ENDONUCLEASE_III_2"/>
    <property type="match status" value="1"/>
</dbReference>
<evidence type="ECO:0000256" key="8">
    <source>
        <dbReference type="ARBA" id="ARBA00022763"/>
    </source>
</evidence>
<keyword evidence="9" id="KW-0378">Hydrolase</keyword>
<dbReference type="Pfam" id="PF00730">
    <property type="entry name" value="HhH-GPD"/>
    <property type="match status" value="1"/>
</dbReference>
<proteinExistence type="inferred from homology"/>
<dbReference type="SUPFAM" id="SSF55811">
    <property type="entry name" value="Nudix"/>
    <property type="match status" value="1"/>
</dbReference>
<dbReference type="InterPro" id="IPR023170">
    <property type="entry name" value="HhH_base_excis_C"/>
</dbReference>
<dbReference type="FunFam" id="1.10.340.30:FF:000002">
    <property type="entry name" value="Adenine DNA glycosylase"/>
    <property type="match status" value="1"/>
</dbReference>
<evidence type="ECO:0000259" key="15">
    <source>
        <dbReference type="SMART" id="SM00478"/>
    </source>
</evidence>
<gene>
    <name evidence="16" type="ORF">CAL29_27810</name>
</gene>
<dbReference type="InterPro" id="IPR044298">
    <property type="entry name" value="MIG/MutY"/>
</dbReference>
<keyword evidence="12" id="KW-0234">DNA repair</keyword>
<dbReference type="EMBL" id="NEVM01000005">
    <property type="protein sequence ID" value="OZI31689.1"/>
    <property type="molecule type" value="Genomic_DNA"/>
</dbReference>
<dbReference type="InterPro" id="IPR003265">
    <property type="entry name" value="HhH-GPD_domain"/>
</dbReference>
<dbReference type="GO" id="GO:0035485">
    <property type="term" value="F:adenine/guanine mispair binding"/>
    <property type="evidence" value="ECO:0007669"/>
    <property type="project" value="TreeGrafter"/>
</dbReference>
<evidence type="ECO:0000256" key="13">
    <source>
        <dbReference type="ARBA" id="ARBA00023295"/>
    </source>
</evidence>
<evidence type="ECO:0000256" key="6">
    <source>
        <dbReference type="ARBA" id="ARBA00022485"/>
    </source>
</evidence>
<evidence type="ECO:0000256" key="5">
    <source>
        <dbReference type="ARBA" id="ARBA00022023"/>
    </source>
</evidence>
<name>A0A261S2W4_9BORD</name>
<keyword evidence="7" id="KW-0479">Metal-binding</keyword>
<comment type="function">
    <text evidence="2">Adenine glycosylase active on G-A mispairs. MutY also corrects error-prone DNA synthesis past GO lesions which are due to the oxidatively damaged form of guanine: 7,8-dihydro-8-oxoguanine (8-oxo-dGTP).</text>
</comment>
<evidence type="ECO:0000256" key="1">
    <source>
        <dbReference type="ARBA" id="ARBA00000843"/>
    </source>
</evidence>
<dbReference type="Gene3D" id="1.10.1670.10">
    <property type="entry name" value="Helix-hairpin-Helix base-excision DNA repair enzymes (C-terminal)"/>
    <property type="match status" value="1"/>
</dbReference>
<dbReference type="InterPro" id="IPR011257">
    <property type="entry name" value="DNA_glycosylase"/>
</dbReference>
<dbReference type="OrthoDB" id="9802365at2"/>
<dbReference type="GO" id="GO:0034039">
    <property type="term" value="F:8-oxo-7,8-dihydroguanine DNA N-glycosylase activity"/>
    <property type="evidence" value="ECO:0007669"/>
    <property type="project" value="TreeGrafter"/>
</dbReference>
<dbReference type="GO" id="GO:0000701">
    <property type="term" value="F:purine-specific mismatch base pair DNA N-glycosylase activity"/>
    <property type="evidence" value="ECO:0007669"/>
    <property type="project" value="UniProtKB-EC"/>
</dbReference>
<dbReference type="PANTHER" id="PTHR42944">
    <property type="entry name" value="ADENINE DNA GLYCOSYLASE"/>
    <property type="match status" value="1"/>
</dbReference>
<dbReference type="SMART" id="SM00478">
    <property type="entry name" value="ENDO3c"/>
    <property type="match status" value="1"/>
</dbReference>
<comment type="cofactor">
    <cofactor evidence="14">
        <name>[4Fe-4S] cluster</name>
        <dbReference type="ChEBI" id="CHEBI:49883"/>
    </cofactor>
    <text evidence="14">Binds 1 [4Fe-4S] cluster.</text>
</comment>
<comment type="similarity">
    <text evidence="3 14">Belongs to the Nth/MutY family.</text>
</comment>
<evidence type="ECO:0000256" key="12">
    <source>
        <dbReference type="ARBA" id="ARBA00023204"/>
    </source>
</evidence>
<dbReference type="InterPro" id="IPR004036">
    <property type="entry name" value="Endonuclease-III-like_CS2"/>
</dbReference>
<evidence type="ECO:0000256" key="14">
    <source>
        <dbReference type="RuleBase" id="RU365096"/>
    </source>
</evidence>
<dbReference type="GO" id="GO:0051539">
    <property type="term" value="F:4 iron, 4 sulfur cluster binding"/>
    <property type="evidence" value="ECO:0007669"/>
    <property type="project" value="UniProtKB-UniRule"/>
</dbReference>
<dbReference type="GO" id="GO:0006298">
    <property type="term" value="P:mismatch repair"/>
    <property type="evidence" value="ECO:0007669"/>
    <property type="project" value="TreeGrafter"/>
</dbReference>
<evidence type="ECO:0000256" key="2">
    <source>
        <dbReference type="ARBA" id="ARBA00002933"/>
    </source>
</evidence>
<dbReference type="Gene3D" id="1.10.340.30">
    <property type="entry name" value="Hypothetical protein, domain 2"/>
    <property type="match status" value="1"/>
</dbReference>
<accession>A0A261S2W4</accession>
<keyword evidence="17" id="KW-1185">Reference proteome</keyword>
<dbReference type="GO" id="GO:0006284">
    <property type="term" value="P:base-excision repair"/>
    <property type="evidence" value="ECO:0007669"/>
    <property type="project" value="UniProtKB-UniRule"/>
</dbReference>
<evidence type="ECO:0000256" key="9">
    <source>
        <dbReference type="ARBA" id="ARBA00022801"/>
    </source>
</evidence>
<sequence length="376" mass="40929">MDFAPRIVAWQRSHGRHDLPWQNTRDPYRIWLSEIMLQQTQVSTVIPYYERFLERFPDLAALAAAEQDEVMPYWAGLGYYARARNLHRCAQEIVRDWGGRFPPDAAGIATLPGIGRSTAAAIAAFAYGETAPIMDGNVKRVFTRHFGIAGDPSKRDVETRLWTLAEEQVASAPADAGVLAAVAAAAAATPESDAVAGYMASYTQGLMDLGATLCTRGKPDCPRCPVQATCVARIEGRQAELPTPKARKATPERSTGMLVLRHDGRVLLQQRPSPGIWGGLWSLPEFDPAQDAAAACKALGAQPGELCELAAFAHTFTHFRLHVRPWFVSLKQAPAALDAPQRWVDEAELAHVALPAPVRKLLDGLFAAGLPHMLPA</sequence>
<dbReference type="PANTHER" id="PTHR42944:SF1">
    <property type="entry name" value="ADENINE DNA GLYCOSYLASE"/>
    <property type="match status" value="1"/>
</dbReference>
<evidence type="ECO:0000256" key="11">
    <source>
        <dbReference type="ARBA" id="ARBA00023014"/>
    </source>
</evidence>
<dbReference type="Pfam" id="PF14815">
    <property type="entry name" value="NUDIX_4"/>
    <property type="match status" value="1"/>
</dbReference>
<dbReference type="InterPro" id="IPR015797">
    <property type="entry name" value="NUDIX_hydrolase-like_dom_sf"/>
</dbReference>
<keyword evidence="8 14" id="KW-0227">DNA damage</keyword>
<organism evidence="16 17">
    <name type="scientific">Bordetella genomosp. 10</name>
    <dbReference type="NCBI Taxonomy" id="1416804"/>
    <lineage>
        <taxon>Bacteria</taxon>
        <taxon>Pseudomonadati</taxon>
        <taxon>Pseudomonadota</taxon>
        <taxon>Betaproteobacteria</taxon>
        <taxon>Burkholderiales</taxon>
        <taxon>Alcaligenaceae</taxon>
        <taxon>Bordetella</taxon>
    </lineage>
</organism>
<evidence type="ECO:0000256" key="7">
    <source>
        <dbReference type="ARBA" id="ARBA00022723"/>
    </source>
</evidence>
<keyword evidence="13 14" id="KW-0326">Glycosidase</keyword>
<dbReference type="Gene3D" id="3.90.79.10">
    <property type="entry name" value="Nucleoside Triphosphate Pyrophosphohydrolase"/>
    <property type="match status" value="1"/>
</dbReference>